<proteinExistence type="predicted"/>
<keyword evidence="2" id="KW-1185">Reference proteome</keyword>
<dbReference type="RefSeq" id="XP_011397341.1">
    <property type="nucleotide sequence ID" value="XM_011399039.1"/>
</dbReference>
<dbReference type="Proteomes" id="UP000028924">
    <property type="component" value="Unassembled WGS sequence"/>
</dbReference>
<dbReference type="KEGG" id="apro:F751_3171"/>
<reference evidence="1 2" key="1">
    <citation type="journal article" date="2014" name="BMC Genomics">
        <title>Oil accumulation mechanisms of the oleaginous microalga Chlorella protothecoides revealed through its genome, transcriptomes, and proteomes.</title>
        <authorList>
            <person name="Gao C."/>
            <person name="Wang Y."/>
            <person name="Shen Y."/>
            <person name="Yan D."/>
            <person name="He X."/>
            <person name="Dai J."/>
            <person name="Wu Q."/>
        </authorList>
    </citation>
    <scope>NUCLEOTIDE SEQUENCE [LARGE SCALE GENOMIC DNA]</scope>
    <source>
        <strain evidence="1 2">0710</strain>
    </source>
</reference>
<evidence type="ECO:0000313" key="2">
    <source>
        <dbReference type="Proteomes" id="UP000028924"/>
    </source>
</evidence>
<dbReference type="AlphaFoldDB" id="A0A087SFE9"/>
<dbReference type="EMBL" id="KL662107">
    <property type="protein sequence ID" value="KFM24453.1"/>
    <property type="molecule type" value="Genomic_DNA"/>
</dbReference>
<dbReference type="GeneID" id="23614562"/>
<name>A0A087SFE9_AUXPR</name>
<protein>
    <submittedName>
        <fullName evidence="1">Uncharacterized protein</fullName>
    </submittedName>
</protein>
<organism evidence="1 2">
    <name type="scientific">Auxenochlorella protothecoides</name>
    <name type="common">Green microalga</name>
    <name type="synonym">Chlorella protothecoides</name>
    <dbReference type="NCBI Taxonomy" id="3075"/>
    <lineage>
        <taxon>Eukaryota</taxon>
        <taxon>Viridiplantae</taxon>
        <taxon>Chlorophyta</taxon>
        <taxon>core chlorophytes</taxon>
        <taxon>Trebouxiophyceae</taxon>
        <taxon>Chlorellales</taxon>
        <taxon>Chlorellaceae</taxon>
        <taxon>Auxenochlorella</taxon>
    </lineage>
</organism>
<accession>A0A087SFE9</accession>
<gene>
    <name evidence="1" type="ORF">F751_3171</name>
</gene>
<sequence length="49" mass="5396">MHGMSVSILFSGPCKLPHVLPERGVGFVWVRISSMYLPVSTYSSCKPTL</sequence>
<evidence type="ECO:0000313" key="1">
    <source>
        <dbReference type="EMBL" id="KFM24453.1"/>
    </source>
</evidence>